<dbReference type="InterPro" id="IPR045188">
    <property type="entry name" value="Boi1/Boi2-like"/>
</dbReference>
<protein>
    <recommendedName>
        <fullName evidence="2">PH domain-containing protein</fullName>
    </recommendedName>
</protein>
<proteinExistence type="predicted"/>
<dbReference type="GO" id="GO:0007032">
    <property type="term" value="P:endosome organization"/>
    <property type="evidence" value="ECO:0007669"/>
    <property type="project" value="TreeGrafter"/>
</dbReference>
<comment type="caution">
    <text evidence="3">The sequence shown here is derived from an EMBL/GenBank/DDBJ whole genome shotgun (WGS) entry which is preliminary data.</text>
</comment>
<dbReference type="Gene3D" id="2.30.29.30">
    <property type="entry name" value="Pleckstrin-homology domain (PH domain)/Phosphotyrosine-binding domain (PTB)"/>
    <property type="match status" value="1"/>
</dbReference>
<dbReference type="CDD" id="cd13288">
    <property type="entry name" value="PH_Ses"/>
    <property type="match status" value="1"/>
</dbReference>
<dbReference type="PANTHER" id="PTHR22902:SF53">
    <property type="entry name" value="INOSITOL PHOSPHATASE INTERACTING PROTEIN, ISOFORM A"/>
    <property type="match status" value="1"/>
</dbReference>
<accession>A0A8S1CN72</accession>
<dbReference type="PROSITE" id="PS50003">
    <property type="entry name" value="PH_DOMAIN"/>
    <property type="match status" value="1"/>
</dbReference>
<feature type="domain" description="PH" evidence="2">
    <location>
        <begin position="17"/>
        <end position="113"/>
    </location>
</feature>
<keyword evidence="4" id="KW-1185">Reference proteome</keyword>
<dbReference type="GO" id="GO:0055037">
    <property type="term" value="C:recycling endosome"/>
    <property type="evidence" value="ECO:0007669"/>
    <property type="project" value="TreeGrafter"/>
</dbReference>
<evidence type="ECO:0000313" key="3">
    <source>
        <dbReference type="EMBL" id="CAB3371045.1"/>
    </source>
</evidence>
<evidence type="ECO:0000313" key="4">
    <source>
        <dbReference type="Proteomes" id="UP000494165"/>
    </source>
</evidence>
<dbReference type="InterPro" id="IPR011993">
    <property type="entry name" value="PH-like_dom_sf"/>
</dbReference>
<sequence length="223" mass="25444">MKINEKNLAAFATSSTPVDREGFLLKRGETNKGYQKRWFVLKGNLLFYFEKKTDKEPVGIVILEGCTIELTEDEENFGFKIVFHGPGNRSYYLAAESQESMEGWMKVLSCASYDFMKLMVAELQKQLDDIDECASSNNYPSAPPRQRHNPFNKKEDATPQGAAITVSLAHQRSQNMRSSYRPEDLFRQRSSTFNELHVAYGRMILDLCPIRPTTNDPDLLVAI</sequence>
<evidence type="ECO:0000256" key="1">
    <source>
        <dbReference type="SAM" id="MobiDB-lite"/>
    </source>
</evidence>
<name>A0A8S1CN72_9INSE</name>
<dbReference type="GO" id="GO:0001881">
    <property type="term" value="P:receptor recycling"/>
    <property type="evidence" value="ECO:0007669"/>
    <property type="project" value="TreeGrafter"/>
</dbReference>
<dbReference type="InterPro" id="IPR001849">
    <property type="entry name" value="PH_domain"/>
</dbReference>
<dbReference type="Pfam" id="PF00169">
    <property type="entry name" value="PH"/>
    <property type="match status" value="1"/>
</dbReference>
<organism evidence="3 4">
    <name type="scientific">Cloeon dipterum</name>
    <dbReference type="NCBI Taxonomy" id="197152"/>
    <lineage>
        <taxon>Eukaryota</taxon>
        <taxon>Metazoa</taxon>
        <taxon>Ecdysozoa</taxon>
        <taxon>Arthropoda</taxon>
        <taxon>Hexapoda</taxon>
        <taxon>Insecta</taxon>
        <taxon>Pterygota</taxon>
        <taxon>Palaeoptera</taxon>
        <taxon>Ephemeroptera</taxon>
        <taxon>Pisciforma</taxon>
        <taxon>Baetidae</taxon>
        <taxon>Cloeon</taxon>
    </lineage>
</organism>
<dbReference type="GO" id="GO:0005769">
    <property type="term" value="C:early endosome"/>
    <property type="evidence" value="ECO:0007669"/>
    <property type="project" value="TreeGrafter"/>
</dbReference>
<feature type="region of interest" description="Disordered" evidence="1">
    <location>
        <begin position="134"/>
        <end position="157"/>
    </location>
</feature>
<dbReference type="FunFam" id="2.30.29.30:FF:000378">
    <property type="entry name" value="Uncharacterized protein, isoform A"/>
    <property type="match status" value="1"/>
</dbReference>
<dbReference type="GO" id="GO:0005829">
    <property type="term" value="C:cytosol"/>
    <property type="evidence" value="ECO:0007669"/>
    <property type="project" value="GOC"/>
</dbReference>
<dbReference type="GO" id="GO:0005802">
    <property type="term" value="C:trans-Golgi network"/>
    <property type="evidence" value="ECO:0007669"/>
    <property type="project" value="TreeGrafter"/>
</dbReference>
<dbReference type="Proteomes" id="UP000494165">
    <property type="component" value="Unassembled WGS sequence"/>
</dbReference>
<dbReference type="PANTHER" id="PTHR22902">
    <property type="entry name" value="SESQUIPEDALIAN"/>
    <property type="match status" value="1"/>
</dbReference>
<evidence type="ECO:0000259" key="2">
    <source>
        <dbReference type="PROSITE" id="PS50003"/>
    </source>
</evidence>
<dbReference type="SMART" id="SM00233">
    <property type="entry name" value="PH"/>
    <property type="match status" value="1"/>
</dbReference>
<dbReference type="SUPFAM" id="SSF50729">
    <property type="entry name" value="PH domain-like"/>
    <property type="match status" value="1"/>
</dbReference>
<dbReference type="GO" id="GO:0042147">
    <property type="term" value="P:retrograde transport, endosome to Golgi"/>
    <property type="evidence" value="ECO:0007669"/>
    <property type="project" value="TreeGrafter"/>
</dbReference>
<dbReference type="AlphaFoldDB" id="A0A8S1CN72"/>
<gene>
    <name evidence="3" type="ORF">CLODIP_2_CD08544</name>
</gene>
<reference evidence="3 4" key="1">
    <citation type="submission" date="2020-04" db="EMBL/GenBank/DDBJ databases">
        <authorList>
            <person name="Alioto T."/>
            <person name="Alioto T."/>
            <person name="Gomez Garrido J."/>
        </authorList>
    </citation>
    <scope>NUCLEOTIDE SEQUENCE [LARGE SCALE GENOMIC DNA]</scope>
</reference>
<dbReference type="EMBL" id="CADEPI010000058">
    <property type="protein sequence ID" value="CAB3371045.1"/>
    <property type="molecule type" value="Genomic_DNA"/>
</dbReference>
<dbReference type="OrthoDB" id="10261837at2759"/>